<dbReference type="InterPro" id="IPR001375">
    <property type="entry name" value="Peptidase_S9_cat"/>
</dbReference>
<name>A0ABW7Z409_9ACTN</name>
<accession>A0ABW7Z409</accession>
<dbReference type="Gene3D" id="2.140.10.30">
    <property type="entry name" value="Dipeptidylpeptidase IV, N-terminal domain"/>
    <property type="match status" value="1"/>
</dbReference>
<dbReference type="SUPFAM" id="SSF82171">
    <property type="entry name" value="DPP6 N-terminal domain-like"/>
    <property type="match status" value="1"/>
</dbReference>
<dbReference type="InterPro" id="IPR029058">
    <property type="entry name" value="AB_hydrolase_fold"/>
</dbReference>
<protein>
    <submittedName>
        <fullName evidence="3">Prolyl oligopeptidase family serine peptidase</fullName>
    </submittedName>
</protein>
<gene>
    <name evidence="3" type="ORF">ACIBG2_36315</name>
</gene>
<evidence type="ECO:0000259" key="1">
    <source>
        <dbReference type="Pfam" id="PF00326"/>
    </source>
</evidence>
<evidence type="ECO:0000313" key="4">
    <source>
        <dbReference type="Proteomes" id="UP001612741"/>
    </source>
</evidence>
<dbReference type="Proteomes" id="UP001612741">
    <property type="component" value="Unassembled WGS sequence"/>
</dbReference>
<dbReference type="EMBL" id="JBITGY010000010">
    <property type="protein sequence ID" value="MFI6502891.1"/>
    <property type="molecule type" value="Genomic_DNA"/>
</dbReference>
<dbReference type="InterPro" id="IPR002469">
    <property type="entry name" value="Peptidase_S9B_N"/>
</dbReference>
<sequence length="674" mass="73527">MELLSRTGRFTYGAPRAITVHAGQVALFLRSNGPEDPVECLWATDLATGEERLLADPAVLAPHRDDLPPEERMFRERVRLWAPGIGAYDSDGVHAVFTLGGRLFRTALATGETEELPTGGPAFDPRIKGERIAYVVSGRLLVLDGDITRILAAESQVSWGVAEFAAAEELGRTRGHWWSPDGRTLLAARVDESAVPRRYLADPASPEQAPARLPYPQAGGPNARVELHLLGLDGGRGQVLWDERRFPYVAGAGWSGDRLVITVLDRLQQHGRLLEVNPATGTTAVLWPFGHPQWIEHAPALDGGQILEIVESGEIQALAIDGRIATPSGLYVRRVAGRLGADLVLEAHESEPAEQHVYRLSPGDRLTRITEEPGVHSAAVSGATLVLTSGSLERMRTRRFAGDVELRDLSAAVPYRPRPVLERVTEHGLPAAVLYPADHVAGERLPVLLDVYGGPGHQVIAREPGRWIRKQWWADQGFAVVTIDNRGTPNVGVSFGRAIFRRFSEVALEDQVAGLRELSGKHPDLDLSRVAVRGWSYGGYFAALAVLRRPDVFHAACAGAPPTDFRWYDTAYTERYLGLPEENPEGYAADSLIADAPRLSRPLLLVHGLADDNVHPMHTLRLSEALTRAGRPHATVLLPGVSHMTPDGMTEHVMAIERDFLRRNLAAPGGQRAG</sequence>
<dbReference type="InterPro" id="IPR050278">
    <property type="entry name" value="Serine_Prot_S9B/DPPIV"/>
</dbReference>
<reference evidence="3 4" key="1">
    <citation type="submission" date="2024-10" db="EMBL/GenBank/DDBJ databases">
        <title>The Natural Products Discovery Center: Release of the First 8490 Sequenced Strains for Exploring Actinobacteria Biosynthetic Diversity.</title>
        <authorList>
            <person name="Kalkreuter E."/>
            <person name="Kautsar S.A."/>
            <person name="Yang D."/>
            <person name="Bader C.D."/>
            <person name="Teijaro C.N."/>
            <person name="Fluegel L."/>
            <person name="Davis C.M."/>
            <person name="Simpson J.R."/>
            <person name="Lauterbach L."/>
            <person name="Steele A.D."/>
            <person name="Gui C."/>
            <person name="Meng S."/>
            <person name="Li G."/>
            <person name="Viehrig K."/>
            <person name="Ye F."/>
            <person name="Su P."/>
            <person name="Kiefer A.F."/>
            <person name="Nichols A."/>
            <person name="Cepeda A.J."/>
            <person name="Yan W."/>
            <person name="Fan B."/>
            <person name="Jiang Y."/>
            <person name="Adhikari A."/>
            <person name="Zheng C.-J."/>
            <person name="Schuster L."/>
            <person name="Cowan T.M."/>
            <person name="Smanski M.J."/>
            <person name="Chevrette M.G."/>
            <person name="De Carvalho L.P.S."/>
            <person name="Shen B."/>
        </authorList>
    </citation>
    <scope>NUCLEOTIDE SEQUENCE [LARGE SCALE GENOMIC DNA]</scope>
    <source>
        <strain evidence="3 4">NPDC050545</strain>
    </source>
</reference>
<proteinExistence type="predicted"/>
<evidence type="ECO:0000259" key="2">
    <source>
        <dbReference type="Pfam" id="PF00930"/>
    </source>
</evidence>
<dbReference type="PANTHER" id="PTHR11731:SF193">
    <property type="entry name" value="DIPEPTIDYL PEPTIDASE 9"/>
    <property type="match status" value="1"/>
</dbReference>
<dbReference type="Gene3D" id="3.40.50.1820">
    <property type="entry name" value="alpha/beta hydrolase"/>
    <property type="match status" value="1"/>
</dbReference>
<dbReference type="RefSeq" id="WP_397088495.1">
    <property type="nucleotide sequence ID" value="NZ_JBITGY010000010.1"/>
</dbReference>
<organism evidence="3 4">
    <name type="scientific">Nonomuraea typhae</name>
    <dbReference type="NCBI Taxonomy" id="2603600"/>
    <lineage>
        <taxon>Bacteria</taxon>
        <taxon>Bacillati</taxon>
        <taxon>Actinomycetota</taxon>
        <taxon>Actinomycetes</taxon>
        <taxon>Streptosporangiales</taxon>
        <taxon>Streptosporangiaceae</taxon>
        <taxon>Nonomuraea</taxon>
    </lineage>
</organism>
<feature type="domain" description="Dipeptidylpeptidase IV N-terminal" evidence="2">
    <location>
        <begin position="111"/>
        <end position="296"/>
    </location>
</feature>
<dbReference type="Pfam" id="PF00930">
    <property type="entry name" value="DPPIV_N"/>
    <property type="match status" value="1"/>
</dbReference>
<dbReference type="Pfam" id="PF00326">
    <property type="entry name" value="Peptidase_S9"/>
    <property type="match status" value="1"/>
</dbReference>
<feature type="domain" description="Peptidase S9 prolyl oligopeptidase catalytic" evidence="1">
    <location>
        <begin position="469"/>
        <end position="665"/>
    </location>
</feature>
<dbReference type="PANTHER" id="PTHR11731">
    <property type="entry name" value="PROTEASE FAMILY S9B,C DIPEPTIDYL-PEPTIDASE IV-RELATED"/>
    <property type="match status" value="1"/>
</dbReference>
<keyword evidence="4" id="KW-1185">Reference proteome</keyword>
<dbReference type="SUPFAM" id="SSF53474">
    <property type="entry name" value="alpha/beta-Hydrolases"/>
    <property type="match status" value="1"/>
</dbReference>
<comment type="caution">
    <text evidence="3">The sequence shown here is derived from an EMBL/GenBank/DDBJ whole genome shotgun (WGS) entry which is preliminary data.</text>
</comment>
<evidence type="ECO:0000313" key="3">
    <source>
        <dbReference type="EMBL" id="MFI6502891.1"/>
    </source>
</evidence>